<dbReference type="InterPro" id="IPR029044">
    <property type="entry name" value="Nucleotide-diphossugar_trans"/>
</dbReference>
<sequence>MTLIFPMAGLSSRFAKAGYTKPKYMLPLQGDSVFFHVLHGFKKYFNVWGILFIYRNIEDTKGFIKQECAKLSLQKYQSIELENKTLGQAHTTFLGLQRANISDKESLIIFNIDTFRPNFSLPTCFDREKIDGYLEVFEADGEQYSFVLPSDETLCKVAKTAEKQRISNLCSSGLYYFRKSKDFTDIFRTMQAKGDVTKKEFYIAPMYNYLIEKGGDVRYHKIGLEEIVFCGTPQEYERLRDMKS</sequence>
<dbReference type="Proteomes" id="UP000037997">
    <property type="component" value="Unassembled WGS sequence"/>
</dbReference>
<dbReference type="CDD" id="cd04183">
    <property type="entry name" value="GT2_BcE_like"/>
    <property type="match status" value="1"/>
</dbReference>
<protein>
    <submittedName>
        <fullName evidence="1">Capsular biosynthesis protein</fullName>
    </submittedName>
</protein>
<reference evidence="1 2" key="1">
    <citation type="submission" date="2014-06" db="EMBL/GenBank/DDBJ databases">
        <title>Helicobacter pullorum isolates in fresh chicken meat - phenotypic and genotypic features.</title>
        <authorList>
            <person name="Borges V."/>
            <person name="Santos A."/>
            <person name="Correia C.B."/>
            <person name="Saraiva M."/>
            <person name="Menard A."/>
            <person name="Vieira L."/>
            <person name="Sampaio D.A."/>
            <person name="Gomes J.P."/>
            <person name="Oleastro M."/>
        </authorList>
    </citation>
    <scope>NUCLEOTIDE SEQUENCE [LARGE SCALE GENOMIC DNA]</scope>
    <source>
        <strain evidence="1 2">229334/12</strain>
    </source>
</reference>
<dbReference type="RefSeq" id="WP_054197892.1">
    <property type="nucleotide sequence ID" value="NZ_JNOC01000029.1"/>
</dbReference>
<dbReference type="InterPro" id="IPR016873">
    <property type="entry name" value="Caps_polysacc_synth_BcbE_prd"/>
</dbReference>
<dbReference type="PIRSF" id="PIRSF028162">
    <property type="entry name" value="BcbE_prd"/>
    <property type="match status" value="1"/>
</dbReference>
<dbReference type="AlphaFoldDB" id="A0A0N1EBS5"/>
<evidence type="ECO:0000313" key="1">
    <source>
        <dbReference type="EMBL" id="KPH55983.1"/>
    </source>
</evidence>
<accession>A0A0N1EBS5</accession>
<dbReference type="SUPFAM" id="SSF53448">
    <property type="entry name" value="Nucleotide-diphospho-sugar transferases"/>
    <property type="match status" value="1"/>
</dbReference>
<dbReference type="Gene3D" id="3.90.550.10">
    <property type="entry name" value="Spore Coat Polysaccharide Biosynthesis Protein SpsA, Chain A"/>
    <property type="match status" value="1"/>
</dbReference>
<dbReference type="PATRIC" id="fig|35818.11.peg.1085"/>
<gene>
    <name evidence="1" type="ORF">HPU229334_05500</name>
</gene>
<comment type="caution">
    <text evidence="1">The sequence shown here is derived from an EMBL/GenBank/DDBJ whole genome shotgun (WGS) entry which is preliminary data.</text>
</comment>
<name>A0A0N1EBS5_9HELI</name>
<dbReference type="EMBL" id="JNOC01000029">
    <property type="protein sequence ID" value="KPH55983.1"/>
    <property type="molecule type" value="Genomic_DNA"/>
</dbReference>
<proteinExistence type="predicted"/>
<evidence type="ECO:0000313" key="2">
    <source>
        <dbReference type="Proteomes" id="UP000037997"/>
    </source>
</evidence>
<organism evidence="1 2">
    <name type="scientific">Helicobacter pullorum</name>
    <dbReference type="NCBI Taxonomy" id="35818"/>
    <lineage>
        <taxon>Bacteria</taxon>
        <taxon>Pseudomonadati</taxon>
        <taxon>Campylobacterota</taxon>
        <taxon>Epsilonproteobacteria</taxon>
        <taxon>Campylobacterales</taxon>
        <taxon>Helicobacteraceae</taxon>
        <taxon>Helicobacter</taxon>
    </lineage>
</organism>